<dbReference type="EMBL" id="BAAAZR010000009">
    <property type="protein sequence ID" value="GAA3815961.1"/>
    <property type="molecule type" value="Genomic_DNA"/>
</dbReference>
<comment type="caution">
    <text evidence="2">The sequence shown here is derived from an EMBL/GenBank/DDBJ whole genome shotgun (WGS) entry which is preliminary data.</text>
</comment>
<keyword evidence="3" id="KW-1185">Reference proteome</keyword>
<protein>
    <recommendedName>
        <fullName evidence="4">Ig-like domain-containing protein</fullName>
    </recommendedName>
</protein>
<evidence type="ECO:0000313" key="2">
    <source>
        <dbReference type="EMBL" id="GAA3815961.1"/>
    </source>
</evidence>
<feature type="region of interest" description="Disordered" evidence="1">
    <location>
        <begin position="131"/>
        <end position="152"/>
    </location>
</feature>
<proteinExistence type="predicted"/>
<evidence type="ECO:0000256" key="1">
    <source>
        <dbReference type="SAM" id="MobiDB-lite"/>
    </source>
</evidence>
<gene>
    <name evidence="2" type="ORF">GCM10022226_40880</name>
</gene>
<evidence type="ECO:0000313" key="3">
    <source>
        <dbReference type="Proteomes" id="UP001500888"/>
    </source>
</evidence>
<name>A0ABP7IDV2_9ACTN</name>
<accession>A0ABP7IDV2</accession>
<reference evidence="3" key="1">
    <citation type="journal article" date="2019" name="Int. J. Syst. Evol. Microbiol.">
        <title>The Global Catalogue of Microorganisms (GCM) 10K type strain sequencing project: providing services to taxonomists for standard genome sequencing and annotation.</title>
        <authorList>
            <consortium name="The Broad Institute Genomics Platform"/>
            <consortium name="The Broad Institute Genome Sequencing Center for Infectious Disease"/>
            <person name="Wu L."/>
            <person name="Ma J."/>
        </authorList>
    </citation>
    <scope>NUCLEOTIDE SEQUENCE [LARGE SCALE GENOMIC DNA]</scope>
    <source>
        <strain evidence="3">JCM 16908</strain>
    </source>
</reference>
<dbReference type="Proteomes" id="UP001500888">
    <property type="component" value="Unassembled WGS sequence"/>
</dbReference>
<evidence type="ECO:0008006" key="4">
    <source>
        <dbReference type="Google" id="ProtNLM"/>
    </source>
</evidence>
<organism evidence="2 3">
    <name type="scientific">Sphaerisporangium flaviroseum</name>
    <dbReference type="NCBI Taxonomy" id="509199"/>
    <lineage>
        <taxon>Bacteria</taxon>
        <taxon>Bacillati</taxon>
        <taxon>Actinomycetota</taxon>
        <taxon>Actinomycetes</taxon>
        <taxon>Streptosporangiales</taxon>
        <taxon>Streptosporangiaceae</taxon>
        <taxon>Sphaerisporangium</taxon>
    </lineage>
</organism>
<sequence>MFWMGPPMGTDPGGASRASISWTQHPTTVSVGPYSFTTTVPGASPAHCRTVGPGSASPPTISRRVAPAACSGESDAHSISRWAGVSLTRLCPPPSSASASARTPGSSRTTVTVRPAVSTGKIEVTLRSKAMEECSVDPRPPSTSYALAAQVT</sequence>